<reference evidence="2 3" key="1">
    <citation type="submission" date="2014-02" db="EMBL/GenBank/DDBJ databases">
        <title>The small core and large imbalanced accessory genome model reveals a collaborative survival strategy of Sorangium cellulosum strains in nature.</title>
        <authorList>
            <person name="Han K."/>
            <person name="Peng R."/>
            <person name="Blom J."/>
            <person name="Li Y.-Z."/>
        </authorList>
    </citation>
    <scope>NUCLEOTIDE SEQUENCE [LARGE SCALE GENOMIC DNA]</scope>
    <source>
        <strain evidence="2 3">So0007-03</strain>
    </source>
</reference>
<evidence type="ECO:0000313" key="3">
    <source>
        <dbReference type="Proteomes" id="UP000075502"/>
    </source>
</evidence>
<organism evidence="2 3">
    <name type="scientific">Sorangium cellulosum</name>
    <name type="common">Polyangium cellulosum</name>
    <dbReference type="NCBI Taxonomy" id="56"/>
    <lineage>
        <taxon>Bacteria</taxon>
        <taxon>Pseudomonadati</taxon>
        <taxon>Myxococcota</taxon>
        <taxon>Polyangia</taxon>
        <taxon>Polyangiales</taxon>
        <taxon>Polyangiaceae</taxon>
        <taxon>Sorangium</taxon>
    </lineage>
</organism>
<sequence>MRARRAVGSVLSMKTKVEAPMAMDMGKSLAFTAVSGMVAGLAGCGSSPPPAPETGASPAEPAAAEAPAAGAKECCAGKNECKGKGGCKSDTHGCAGQNECKGQGGCKPADCGGH</sequence>
<protein>
    <submittedName>
        <fullName evidence="2">Uncharacterized protein</fullName>
    </submittedName>
</protein>
<feature type="region of interest" description="Disordered" evidence="1">
    <location>
        <begin position="42"/>
        <end position="64"/>
    </location>
</feature>
<dbReference type="AlphaFoldDB" id="A0A150TJ21"/>
<comment type="caution">
    <text evidence="2">The sequence shown here is derived from an EMBL/GenBank/DDBJ whole genome shotgun (WGS) entry which is preliminary data.</text>
</comment>
<name>A0A150TJ21_SORCE</name>
<proteinExistence type="predicted"/>
<accession>A0A150TJ21</accession>
<evidence type="ECO:0000313" key="2">
    <source>
        <dbReference type="EMBL" id="KYG04671.1"/>
    </source>
</evidence>
<gene>
    <name evidence="2" type="ORF">BE21_45500</name>
</gene>
<feature type="compositionally biased region" description="Low complexity" evidence="1">
    <location>
        <begin position="53"/>
        <end position="64"/>
    </location>
</feature>
<dbReference type="EMBL" id="JEME01002307">
    <property type="protein sequence ID" value="KYG04671.1"/>
    <property type="molecule type" value="Genomic_DNA"/>
</dbReference>
<evidence type="ECO:0000256" key="1">
    <source>
        <dbReference type="SAM" id="MobiDB-lite"/>
    </source>
</evidence>
<dbReference type="Proteomes" id="UP000075502">
    <property type="component" value="Unassembled WGS sequence"/>
</dbReference>